<reference evidence="5 6" key="2">
    <citation type="journal article" date="2017" name="Front. Plant Sci.">
        <title>Gene Classification and Mining of Molecular Markers Useful in Red Clover (Trifolium pratense) Breeding.</title>
        <authorList>
            <person name="Istvanek J."/>
            <person name="Dluhosova J."/>
            <person name="Dluhos P."/>
            <person name="Patkova L."/>
            <person name="Nedelnik J."/>
            <person name="Repkova J."/>
        </authorList>
    </citation>
    <scope>NUCLEOTIDE SEQUENCE [LARGE SCALE GENOMIC DNA]</scope>
    <source>
        <strain evidence="6">cv. Tatra</strain>
        <tissue evidence="5">Young leaves</tissue>
    </source>
</reference>
<dbReference type="GO" id="GO:0005886">
    <property type="term" value="C:plasma membrane"/>
    <property type="evidence" value="ECO:0007669"/>
    <property type="project" value="TreeGrafter"/>
</dbReference>
<evidence type="ECO:0000256" key="3">
    <source>
        <dbReference type="ARBA" id="ARBA00023180"/>
    </source>
</evidence>
<dbReference type="STRING" id="57577.A0A2K3N130"/>
<sequence length="183" mass="20772">MYTKSMGNILIFIVFFIIVSITPSYGYDPLDPFGNITITWDFLSDNEDTIDVKVSIHNFQLFRHVEEPGWKLGWTWRGHEVILAMFGAEAMEQGNCTLFRGQDKPHCCKKEPVIIDLMPGAPYNMQSANCCSNFSMPENFTLGLPGYSCAKPFEVPPTKFTKNGHRWLQVLAVIAKDNQEQIA</sequence>
<dbReference type="InterPro" id="IPR006918">
    <property type="entry name" value="COBRA_pln"/>
</dbReference>
<dbReference type="GO" id="GO:0052324">
    <property type="term" value="P:plant-type cell wall cellulose biosynthetic process"/>
    <property type="evidence" value="ECO:0007669"/>
    <property type="project" value="TreeGrafter"/>
</dbReference>
<dbReference type="AlphaFoldDB" id="A0A2K3N130"/>
<dbReference type="GO" id="GO:0010215">
    <property type="term" value="P:cellulose microfibril organization"/>
    <property type="evidence" value="ECO:0007669"/>
    <property type="project" value="InterPro"/>
</dbReference>
<feature type="signal peptide" evidence="4">
    <location>
        <begin position="1"/>
        <end position="26"/>
    </location>
</feature>
<keyword evidence="2 4" id="KW-0732">Signal</keyword>
<comment type="similarity">
    <text evidence="1">Belongs to the COBRA family.</text>
</comment>
<protein>
    <submittedName>
        <fullName evidence="5">Cobra-like protein 1-like</fullName>
    </submittedName>
</protein>
<keyword evidence="3" id="KW-0325">Glycoprotein</keyword>
<gene>
    <name evidence="5" type="ORF">L195_g019945</name>
</gene>
<evidence type="ECO:0000256" key="1">
    <source>
        <dbReference type="ARBA" id="ARBA00005507"/>
    </source>
</evidence>
<dbReference type="Proteomes" id="UP000236291">
    <property type="component" value="Unassembled WGS sequence"/>
</dbReference>
<organism evidence="5 6">
    <name type="scientific">Trifolium pratense</name>
    <name type="common">Red clover</name>
    <dbReference type="NCBI Taxonomy" id="57577"/>
    <lineage>
        <taxon>Eukaryota</taxon>
        <taxon>Viridiplantae</taxon>
        <taxon>Streptophyta</taxon>
        <taxon>Embryophyta</taxon>
        <taxon>Tracheophyta</taxon>
        <taxon>Spermatophyta</taxon>
        <taxon>Magnoliopsida</taxon>
        <taxon>eudicotyledons</taxon>
        <taxon>Gunneridae</taxon>
        <taxon>Pentapetalae</taxon>
        <taxon>rosids</taxon>
        <taxon>fabids</taxon>
        <taxon>Fabales</taxon>
        <taxon>Fabaceae</taxon>
        <taxon>Papilionoideae</taxon>
        <taxon>50 kb inversion clade</taxon>
        <taxon>NPAAA clade</taxon>
        <taxon>Hologalegina</taxon>
        <taxon>IRL clade</taxon>
        <taxon>Trifolieae</taxon>
        <taxon>Trifolium</taxon>
    </lineage>
</organism>
<reference evidence="5 6" key="1">
    <citation type="journal article" date="2014" name="Am. J. Bot.">
        <title>Genome assembly and annotation for red clover (Trifolium pratense; Fabaceae).</title>
        <authorList>
            <person name="Istvanek J."/>
            <person name="Jaros M."/>
            <person name="Krenek A."/>
            <person name="Repkova J."/>
        </authorList>
    </citation>
    <scope>NUCLEOTIDE SEQUENCE [LARGE SCALE GENOMIC DNA]</scope>
    <source>
        <strain evidence="6">cv. Tatra</strain>
        <tissue evidence="5">Young leaves</tissue>
    </source>
</reference>
<feature type="chain" id="PRO_5014391109" evidence="4">
    <location>
        <begin position="27"/>
        <end position="183"/>
    </location>
</feature>
<dbReference type="Pfam" id="PF04833">
    <property type="entry name" value="COBRA"/>
    <property type="match status" value="1"/>
</dbReference>
<name>A0A2K3N130_TRIPR</name>
<evidence type="ECO:0000313" key="5">
    <source>
        <dbReference type="EMBL" id="PNX96732.1"/>
    </source>
</evidence>
<evidence type="ECO:0000313" key="6">
    <source>
        <dbReference type="Proteomes" id="UP000236291"/>
    </source>
</evidence>
<dbReference type="PANTHER" id="PTHR31673:SF30">
    <property type="entry name" value="COBRA-LIKE PROTEIN 6"/>
    <property type="match status" value="1"/>
</dbReference>
<proteinExistence type="inferred from homology"/>
<comment type="caution">
    <text evidence="5">The sequence shown here is derived from an EMBL/GenBank/DDBJ whole genome shotgun (WGS) entry which is preliminary data.</text>
</comment>
<dbReference type="PANTHER" id="PTHR31673">
    <property type="entry name" value="PROTEIN COBRA"/>
    <property type="match status" value="1"/>
</dbReference>
<dbReference type="EMBL" id="ASHM01014809">
    <property type="protein sequence ID" value="PNX96732.1"/>
    <property type="molecule type" value="Genomic_DNA"/>
</dbReference>
<evidence type="ECO:0000256" key="4">
    <source>
        <dbReference type="SAM" id="SignalP"/>
    </source>
</evidence>
<evidence type="ECO:0000256" key="2">
    <source>
        <dbReference type="ARBA" id="ARBA00022729"/>
    </source>
</evidence>
<accession>A0A2K3N130</accession>